<name>A0A5E7AE75_PSEFL</name>
<accession>A0A5E7AE75</accession>
<sequence length="367" mass="40243">MGGEQFQAFAGVARRAPDFIGEGLQFNRTRPGPGFCQRTIQRIETQFEGLGQCPQHTRLRPSPVATGNSQQGQQGIDTQTPGRRLAEDVQAIADLRLFQVTQIGVQARQPDRRIGIAVEVFIQLQFAVDVAVAYQLQNVPLQLPGAARIEQLRVVIFVGQQLEVAQRPVGFCAGQRRHQVIDDHRLGTALGLGALTRIVDDKRIDVRQRPEQCIRPAILRQTDALARQPFEVAVLADVNHPVGAIGVAQPEIECNIAVRRHQVRVMVDRTGIDLISPRRLNADKGQAETQPGNHHPPAAEHWIGFGAAPAFQHGLAVGFGERVEHQTVVVQCQALMARSLVEGVEVVADAAEQLLDQRGAAVRQFGR</sequence>
<feature type="region of interest" description="Disordered" evidence="1">
    <location>
        <begin position="53"/>
        <end position="82"/>
    </location>
</feature>
<dbReference type="AlphaFoldDB" id="A0A5E7AE75"/>
<dbReference type="EMBL" id="CABVHO010000254">
    <property type="protein sequence ID" value="VVN73263.1"/>
    <property type="molecule type" value="Genomic_DNA"/>
</dbReference>
<evidence type="ECO:0000256" key="1">
    <source>
        <dbReference type="SAM" id="MobiDB-lite"/>
    </source>
</evidence>
<protein>
    <submittedName>
        <fullName evidence="2">Uncharacterized protein</fullName>
    </submittedName>
</protein>
<dbReference type="Proteomes" id="UP000326437">
    <property type="component" value="Unassembled WGS sequence"/>
</dbReference>
<reference evidence="2 3" key="1">
    <citation type="submission" date="2019-09" db="EMBL/GenBank/DDBJ databases">
        <authorList>
            <person name="Chandra G."/>
            <person name="Truman W A."/>
        </authorList>
    </citation>
    <scope>NUCLEOTIDE SEQUENCE [LARGE SCALE GENOMIC DNA]</scope>
    <source>
        <strain evidence="2">PS685</strain>
    </source>
</reference>
<evidence type="ECO:0000313" key="3">
    <source>
        <dbReference type="Proteomes" id="UP000326437"/>
    </source>
</evidence>
<proteinExistence type="predicted"/>
<organism evidence="2 3">
    <name type="scientific">Pseudomonas fluorescens</name>
    <dbReference type="NCBI Taxonomy" id="294"/>
    <lineage>
        <taxon>Bacteria</taxon>
        <taxon>Pseudomonadati</taxon>
        <taxon>Pseudomonadota</taxon>
        <taxon>Gammaproteobacteria</taxon>
        <taxon>Pseudomonadales</taxon>
        <taxon>Pseudomonadaceae</taxon>
        <taxon>Pseudomonas</taxon>
    </lineage>
</organism>
<gene>
    <name evidence="2" type="ORF">PS685_05160</name>
</gene>
<evidence type="ECO:0000313" key="2">
    <source>
        <dbReference type="EMBL" id="VVN73263.1"/>
    </source>
</evidence>
<feature type="compositionally biased region" description="Polar residues" evidence="1">
    <location>
        <begin position="65"/>
        <end position="81"/>
    </location>
</feature>